<dbReference type="GO" id="GO:0003735">
    <property type="term" value="F:structural constituent of ribosome"/>
    <property type="evidence" value="ECO:0007669"/>
    <property type="project" value="TreeGrafter"/>
</dbReference>
<evidence type="ECO:0000313" key="9">
    <source>
        <dbReference type="EMBL" id="OAX43425.1"/>
    </source>
</evidence>
<dbReference type="SUPFAM" id="SSF55174">
    <property type="entry name" value="Alpha-L RNA-binding motif"/>
    <property type="match status" value="1"/>
</dbReference>
<feature type="region of interest" description="Disordered" evidence="7">
    <location>
        <begin position="301"/>
        <end position="320"/>
    </location>
</feature>
<dbReference type="InterPro" id="IPR036986">
    <property type="entry name" value="S4_RNA-bd_sf"/>
</dbReference>
<dbReference type="InParanoid" id="A0A1B7NEY6"/>
<dbReference type="Gene3D" id="3.10.290.10">
    <property type="entry name" value="RNA-binding S4 domain"/>
    <property type="match status" value="1"/>
</dbReference>
<feature type="compositionally biased region" description="Low complexity" evidence="7">
    <location>
        <begin position="207"/>
        <end position="219"/>
    </location>
</feature>
<dbReference type="PANTHER" id="PTHR11831:SF4">
    <property type="entry name" value="SMALL RIBOSOMAL SUBUNIT PROTEIN US4M"/>
    <property type="match status" value="1"/>
</dbReference>
<dbReference type="STRING" id="1314800.A0A1B7NEY6"/>
<dbReference type="InterPro" id="IPR018079">
    <property type="entry name" value="Ribosomal_uS4_CS"/>
</dbReference>
<dbReference type="PROSITE" id="PS50889">
    <property type="entry name" value="S4"/>
    <property type="match status" value="1"/>
</dbReference>
<keyword evidence="4" id="KW-0689">Ribosomal protein</keyword>
<keyword evidence="2 6" id="KW-0699">rRNA-binding</keyword>
<dbReference type="Pfam" id="PF01479">
    <property type="entry name" value="S4"/>
    <property type="match status" value="1"/>
</dbReference>
<dbReference type="FunCoup" id="A0A1B7NEY6">
    <property type="interactions" value="40"/>
</dbReference>
<evidence type="ECO:0000256" key="3">
    <source>
        <dbReference type="ARBA" id="ARBA00022884"/>
    </source>
</evidence>
<feature type="domain" description="RNA-binding S4" evidence="8">
    <location>
        <begin position="134"/>
        <end position="192"/>
    </location>
</feature>
<proteinExistence type="inferred from homology"/>
<feature type="compositionally biased region" description="Basic and acidic residues" evidence="7">
    <location>
        <begin position="308"/>
        <end position="320"/>
    </location>
</feature>
<protein>
    <submittedName>
        <fullName evidence="9">Alpha-L RNA-binding motif-containing protein</fullName>
    </submittedName>
</protein>
<name>A0A1B7NEY6_9AGAM</name>
<dbReference type="SMART" id="SM00363">
    <property type="entry name" value="S4"/>
    <property type="match status" value="1"/>
</dbReference>
<dbReference type="Proteomes" id="UP000092154">
    <property type="component" value="Unassembled WGS sequence"/>
</dbReference>
<feature type="region of interest" description="Disordered" evidence="7">
    <location>
        <begin position="193"/>
        <end position="234"/>
    </location>
</feature>
<evidence type="ECO:0000256" key="5">
    <source>
        <dbReference type="ARBA" id="ARBA00023274"/>
    </source>
</evidence>
<dbReference type="InterPro" id="IPR022801">
    <property type="entry name" value="Ribosomal_uS4"/>
</dbReference>
<accession>A0A1B7NEY6</accession>
<comment type="similarity">
    <text evidence="1">Belongs to the universal ribosomal protein uS4 family.</text>
</comment>
<dbReference type="CDD" id="cd00165">
    <property type="entry name" value="S4"/>
    <property type="match status" value="1"/>
</dbReference>
<dbReference type="AlphaFoldDB" id="A0A1B7NEY6"/>
<keyword evidence="5" id="KW-0687">Ribonucleoprotein</keyword>
<evidence type="ECO:0000256" key="7">
    <source>
        <dbReference type="SAM" id="MobiDB-lite"/>
    </source>
</evidence>
<dbReference type="GO" id="GO:0019843">
    <property type="term" value="F:rRNA binding"/>
    <property type="evidence" value="ECO:0007669"/>
    <property type="project" value="UniProtKB-KW"/>
</dbReference>
<dbReference type="EMBL" id="KV448138">
    <property type="protein sequence ID" value="OAX43425.1"/>
    <property type="molecule type" value="Genomic_DNA"/>
</dbReference>
<evidence type="ECO:0000256" key="1">
    <source>
        <dbReference type="ARBA" id="ARBA00007465"/>
    </source>
</evidence>
<reference evidence="9 10" key="1">
    <citation type="submission" date="2016-06" db="EMBL/GenBank/DDBJ databases">
        <title>Comparative genomics of the ectomycorrhizal sister species Rhizopogon vinicolor and Rhizopogon vesiculosus (Basidiomycota: Boletales) reveals a divergence of the mating type B locus.</title>
        <authorList>
            <consortium name="DOE Joint Genome Institute"/>
            <person name="Mujic A.B."/>
            <person name="Kuo A."/>
            <person name="Tritt A."/>
            <person name="Lipzen A."/>
            <person name="Chen C."/>
            <person name="Johnson J."/>
            <person name="Sharma A."/>
            <person name="Barry K."/>
            <person name="Grigoriev I.V."/>
            <person name="Spatafora J.W."/>
        </authorList>
    </citation>
    <scope>NUCLEOTIDE SEQUENCE [LARGE SCALE GENOMIC DNA]</scope>
    <source>
        <strain evidence="9 10">AM-OR11-026</strain>
    </source>
</reference>
<evidence type="ECO:0000256" key="4">
    <source>
        <dbReference type="ARBA" id="ARBA00022980"/>
    </source>
</evidence>
<dbReference type="OrthoDB" id="3356781at2759"/>
<evidence type="ECO:0000256" key="6">
    <source>
        <dbReference type="PROSITE-ProRule" id="PRU00182"/>
    </source>
</evidence>
<evidence type="ECO:0000313" key="10">
    <source>
        <dbReference type="Proteomes" id="UP000092154"/>
    </source>
</evidence>
<organism evidence="9 10">
    <name type="scientific">Rhizopogon vinicolor AM-OR11-026</name>
    <dbReference type="NCBI Taxonomy" id="1314800"/>
    <lineage>
        <taxon>Eukaryota</taxon>
        <taxon>Fungi</taxon>
        <taxon>Dikarya</taxon>
        <taxon>Basidiomycota</taxon>
        <taxon>Agaricomycotina</taxon>
        <taxon>Agaricomycetes</taxon>
        <taxon>Agaricomycetidae</taxon>
        <taxon>Boletales</taxon>
        <taxon>Suillineae</taxon>
        <taxon>Rhizopogonaceae</taxon>
        <taxon>Rhizopogon</taxon>
    </lineage>
</organism>
<dbReference type="PROSITE" id="PS00632">
    <property type="entry name" value="RIBOSOMAL_S4"/>
    <property type="match status" value="1"/>
</dbReference>
<keyword evidence="3 6" id="KW-0694">RNA-binding</keyword>
<evidence type="ECO:0000259" key="8">
    <source>
        <dbReference type="SMART" id="SM00363"/>
    </source>
</evidence>
<feature type="compositionally biased region" description="Basic and acidic residues" evidence="7">
    <location>
        <begin position="196"/>
        <end position="205"/>
    </location>
</feature>
<dbReference type="PANTHER" id="PTHR11831">
    <property type="entry name" value="30S 40S RIBOSOMAL PROTEIN"/>
    <property type="match status" value="1"/>
</dbReference>
<evidence type="ECO:0000256" key="2">
    <source>
        <dbReference type="ARBA" id="ARBA00022730"/>
    </source>
</evidence>
<dbReference type="InterPro" id="IPR002942">
    <property type="entry name" value="S4_RNA-bd"/>
</dbReference>
<dbReference type="GO" id="GO:0005763">
    <property type="term" value="C:mitochondrial small ribosomal subunit"/>
    <property type="evidence" value="ECO:0007669"/>
    <property type="project" value="TreeGrafter"/>
</dbReference>
<gene>
    <name evidence="9" type="ORF">K503DRAFT_765873</name>
</gene>
<sequence length="320" mass="36229">MRDANIFAFRKAMPRMSWSPRNLYNLWRRSCGAGAAAIDFTRTPKTLFQQRWISKALVRAYHGDFINEKIFKRWYLPDTLPDVRPRQHALSTNGDLDAFAGRTEQLERAKKRAYEEKTKGLAPVGSLMLAEVERRIDVFIFRCCLAHSVYEARRLVIHGSVLLNGKKHTDANTRLAPGDMISVDPAAIRFLQEPTSSKEESKDEQLSDSASESESSDSSRPGPSAKAASTNPSLTPFRLPPYASPFIFIPAYAEVSFPTCSAIYMRHPTARPGYSEIPTPFDADGEVIRLAWEWYSKVRPRTRSKSQMAREPENRRIGGQ</sequence>
<keyword evidence="10" id="KW-1185">Reference proteome</keyword>
<dbReference type="GO" id="GO:0042274">
    <property type="term" value="P:ribosomal small subunit biogenesis"/>
    <property type="evidence" value="ECO:0007669"/>
    <property type="project" value="TreeGrafter"/>
</dbReference>